<reference evidence="1 2" key="1">
    <citation type="submission" date="2022-12" db="EMBL/GenBank/DDBJ databases">
        <title>Two new species, Stenotrophomonas aracearum and Stenotrophomonas oahuensis, isolated from Anthurium (Araceae family) in Hawaii.</title>
        <authorList>
            <person name="Chunag S.C."/>
            <person name="Dobhal S."/>
            <person name="Alvarez A."/>
            <person name="Arif M."/>
        </authorList>
    </citation>
    <scope>NUCLEOTIDE SEQUENCE [LARGE SCALE GENOMIC DNA]</scope>
    <source>
        <strain evidence="1 2">A5588</strain>
    </source>
</reference>
<proteinExistence type="predicted"/>
<dbReference type="SUPFAM" id="SSF56300">
    <property type="entry name" value="Metallo-dependent phosphatases"/>
    <property type="match status" value="1"/>
</dbReference>
<dbReference type="Proteomes" id="UP001305421">
    <property type="component" value="Chromosome"/>
</dbReference>
<accession>A0ABY9YAN4</accession>
<keyword evidence="1" id="KW-0436">Ligase</keyword>
<keyword evidence="1" id="KW-0378">Hydrolase</keyword>
<dbReference type="RefSeq" id="WP_311182480.1">
    <property type="nucleotide sequence ID" value="NZ_CP115543.1"/>
</dbReference>
<dbReference type="EC" id="3.1.-.-" evidence="1"/>
<dbReference type="InterPro" id="IPR029052">
    <property type="entry name" value="Metallo-depent_PP-like"/>
</dbReference>
<dbReference type="GO" id="GO:0016874">
    <property type="term" value="F:ligase activity"/>
    <property type="evidence" value="ECO:0007669"/>
    <property type="project" value="UniProtKB-KW"/>
</dbReference>
<dbReference type="InterPro" id="IPR026336">
    <property type="entry name" value="PdeM-like"/>
</dbReference>
<organism evidence="1 2">
    <name type="scientific">Stenotrophomonas aracearum</name>
    <dbReference type="NCBI Taxonomy" id="3003272"/>
    <lineage>
        <taxon>Bacteria</taxon>
        <taxon>Pseudomonadati</taxon>
        <taxon>Pseudomonadota</taxon>
        <taxon>Gammaproteobacteria</taxon>
        <taxon>Lysobacterales</taxon>
        <taxon>Lysobacteraceae</taxon>
        <taxon>Stenotrophomonas</taxon>
    </lineage>
</organism>
<evidence type="ECO:0000313" key="1">
    <source>
        <dbReference type="EMBL" id="WNH47763.1"/>
    </source>
</evidence>
<protein>
    <submittedName>
        <fullName evidence="1">Ligase-associated DNA damage response endonuclease PdeM</fullName>
        <ecNumber evidence="1">3.1.-.-</ecNumber>
    </submittedName>
</protein>
<keyword evidence="2" id="KW-1185">Reference proteome</keyword>
<sequence length="215" mass="23897">MPNKCVLTLSGEQMHLLGDRALYWPAREALLIADLHLGKADLFRRAGIGLPVGGTGDDLARLTRLVEQRPVRTLWILGDVLHGAAHRAAWYRQWQGWREQHAALEIGALAGNHDRVLPKADLGITLLGERVQEGPFLLRHDPQPHPTLHVLCGHLHPLVRLPGMQRRWPAFWLRDRLTVLPAYSRFTAGIAPVMQAGEQLVACVEDAAIALPAHT</sequence>
<dbReference type="PIRSF" id="PIRSF000887">
    <property type="entry name" value="Pesterase_MJ0037"/>
    <property type="match status" value="1"/>
</dbReference>
<dbReference type="GO" id="GO:0004519">
    <property type="term" value="F:endonuclease activity"/>
    <property type="evidence" value="ECO:0007669"/>
    <property type="project" value="UniProtKB-KW"/>
</dbReference>
<gene>
    <name evidence="1" type="primary">pdeM</name>
    <name evidence="1" type="ORF">PDM28_13880</name>
</gene>
<dbReference type="InterPro" id="IPR024173">
    <property type="entry name" value="Pesterase_MJ0037-like"/>
</dbReference>
<keyword evidence="1" id="KW-0540">Nuclease</keyword>
<name>A0ABY9YAN4_9GAMM</name>
<dbReference type="PANTHER" id="PTHR39323:SF1">
    <property type="entry name" value="BLR1149 PROTEIN"/>
    <property type="match status" value="1"/>
</dbReference>
<dbReference type="EMBL" id="CP115543">
    <property type="protein sequence ID" value="WNH47763.1"/>
    <property type="molecule type" value="Genomic_DNA"/>
</dbReference>
<keyword evidence="1" id="KW-0255">Endonuclease</keyword>
<dbReference type="PANTHER" id="PTHR39323">
    <property type="entry name" value="BLR1149 PROTEIN"/>
    <property type="match status" value="1"/>
</dbReference>
<dbReference type="NCBIfam" id="TIGR04123">
    <property type="entry name" value="P_estr_lig_assc"/>
    <property type="match status" value="1"/>
</dbReference>
<evidence type="ECO:0000313" key="2">
    <source>
        <dbReference type="Proteomes" id="UP001305421"/>
    </source>
</evidence>
<dbReference type="GO" id="GO:0016787">
    <property type="term" value="F:hydrolase activity"/>
    <property type="evidence" value="ECO:0007669"/>
    <property type="project" value="UniProtKB-KW"/>
</dbReference>